<dbReference type="EMBL" id="MN740697">
    <property type="protein sequence ID" value="QHU08475.1"/>
    <property type="molecule type" value="Genomic_DNA"/>
</dbReference>
<protein>
    <submittedName>
        <fullName evidence="1">Uncharacterized protein</fullName>
    </submittedName>
</protein>
<organism evidence="1">
    <name type="scientific">viral metagenome</name>
    <dbReference type="NCBI Taxonomy" id="1070528"/>
    <lineage>
        <taxon>unclassified sequences</taxon>
        <taxon>metagenomes</taxon>
        <taxon>organismal metagenomes</taxon>
    </lineage>
</organism>
<proteinExistence type="predicted"/>
<sequence length="82" mass="9267">MTEDIFAESRKNQVEFERVVAEMKPCETDYVLITGGKLVAIGSESDLEEIVCELSPGVYMFKRADSKIPIIRRNRLAVSLDD</sequence>
<reference evidence="1" key="1">
    <citation type="journal article" date="2020" name="Nature">
        <title>Giant virus diversity and host interactions through global metagenomics.</title>
        <authorList>
            <person name="Schulz F."/>
            <person name="Roux S."/>
            <person name="Paez-Espino D."/>
            <person name="Jungbluth S."/>
            <person name="Walsh D.A."/>
            <person name="Denef V.J."/>
            <person name="McMahon K.D."/>
            <person name="Konstantinidis K.T."/>
            <person name="Eloe-Fadrosh E.A."/>
            <person name="Kyrpides N.C."/>
            <person name="Woyke T."/>
        </authorList>
    </citation>
    <scope>NUCLEOTIDE SEQUENCE</scope>
    <source>
        <strain evidence="1">GVMAG-S-1062768-28</strain>
    </source>
</reference>
<dbReference type="AlphaFoldDB" id="A0A6C0JRT3"/>
<evidence type="ECO:0000313" key="1">
    <source>
        <dbReference type="EMBL" id="QHU08475.1"/>
    </source>
</evidence>
<accession>A0A6C0JRT3</accession>
<name>A0A6C0JRT3_9ZZZZ</name>